<dbReference type="SUPFAM" id="SSF81799">
    <property type="entry name" value="Putative methyltransferase TM0872, insert domain"/>
    <property type="match status" value="1"/>
</dbReference>
<dbReference type="PANTHER" id="PTHR11265:SF0">
    <property type="entry name" value="12S RRNA N4-METHYLCYTIDINE METHYLTRANSFERASE"/>
    <property type="match status" value="1"/>
</dbReference>
<evidence type="ECO:0000256" key="2">
    <source>
        <dbReference type="ARBA" id="ARBA00010396"/>
    </source>
</evidence>
<protein>
    <submittedName>
        <fullName evidence="8">Uncharacterized protein</fullName>
    </submittedName>
</protein>
<proteinExistence type="inferred from homology"/>
<comment type="similarity">
    <text evidence="2">Belongs to the methyltransferase superfamily. RsmH family.</text>
</comment>
<dbReference type="AlphaFoldDB" id="A0AAE1FVH7"/>
<comment type="caution">
    <text evidence="8">The sequence shown here is derived from an EMBL/GenBank/DDBJ whole genome shotgun (WGS) entry which is preliminary data.</text>
</comment>
<keyword evidence="6" id="KW-0560">Oxidoreductase</keyword>
<evidence type="ECO:0000256" key="3">
    <source>
        <dbReference type="ARBA" id="ARBA00022603"/>
    </source>
</evidence>
<keyword evidence="3" id="KW-0489">Methyltransferase</keyword>
<keyword evidence="9" id="KW-1185">Reference proteome</keyword>
<dbReference type="InterPro" id="IPR029063">
    <property type="entry name" value="SAM-dependent_MTases_sf"/>
</dbReference>
<accession>A0AAE1FVH7</accession>
<dbReference type="NCBIfam" id="TIGR00006">
    <property type="entry name" value="16S rRNA (cytosine(1402)-N(4))-methyltransferase RsmH"/>
    <property type="match status" value="1"/>
</dbReference>
<dbReference type="InterPro" id="IPR002903">
    <property type="entry name" value="RsmH"/>
</dbReference>
<evidence type="ECO:0000256" key="6">
    <source>
        <dbReference type="ARBA" id="ARBA00023002"/>
    </source>
</evidence>
<dbReference type="SUPFAM" id="SSF53335">
    <property type="entry name" value="S-adenosyl-L-methionine-dependent methyltransferases"/>
    <property type="match status" value="1"/>
</dbReference>
<evidence type="ECO:0000256" key="7">
    <source>
        <dbReference type="SAM" id="MobiDB-lite"/>
    </source>
</evidence>
<feature type="compositionally biased region" description="Polar residues" evidence="7">
    <location>
        <begin position="1"/>
        <end position="11"/>
    </location>
</feature>
<dbReference type="Gene3D" id="1.10.150.170">
    <property type="entry name" value="Putative methyltransferase TM0872, insert domain"/>
    <property type="match status" value="1"/>
</dbReference>
<dbReference type="HAMAP" id="MF_01007">
    <property type="entry name" value="16SrRNA_methyltr_H"/>
    <property type="match status" value="1"/>
</dbReference>
<dbReference type="CDD" id="cd02440">
    <property type="entry name" value="AdoMet_MTases"/>
    <property type="match status" value="1"/>
</dbReference>
<organism evidence="8 9">
    <name type="scientific">Petrolisthes cinctipes</name>
    <name type="common">Flat porcelain crab</name>
    <dbReference type="NCBI Taxonomy" id="88211"/>
    <lineage>
        <taxon>Eukaryota</taxon>
        <taxon>Metazoa</taxon>
        <taxon>Ecdysozoa</taxon>
        <taxon>Arthropoda</taxon>
        <taxon>Crustacea</taxon>
        <taxon>Multicrustacea</taxon>
        <taxon>Malacostraca</taxon>
        <taxon>Eumalacostraca</taxon>
        <taxon>Eucarida</taxon>
        <taxon>Decapoda</taxon>
        <taxon>Pleocyemata</taxon>
        <taxon>Anomura</taxon>
        <taxon>Galatheoidea</taxon>
        <taxon>Porcellanidae</taxon>
        <taxon>Petrolisthes</taxon>
    </lineage>
</organism>
<dbReference type="PIRSF" id="PIRSF004486">
    <property type="entry name" value="MraW"/>
    <property type="match status" value="1"/>
</dbReference>
<evidence type="ECO:0000256" key="4">
    <source>
        <dbReference type="ARBA" id="ARBA00022679"/>
    </source>
</evidence>
<feature type="region of interest" description="Disordered" evidence="7">
    <location>
        <begin position="1"/>
        <end position="29"/>
    </location>
</feature>
<sequence>MSSGVSKLNTIPLTPATPTASHTSSPLPMASHTPVMVKEVVKMLSPHSKHVLLDLTFGGGGHTKALLEAVPGVRVVCLDRDPSVLTHVTTLQQMYPGRVLPLLGCFSDLPKLLTRLKIPGNSFDGVLMDLGASSMQFDNPERGFMVSRDGPLDMRMDGNRVPGRATAADVLAHCNEVELYKVLKYYGEEKNARKIARALVESRCLFRCPQTTLELADLVAEIVGSDVRLDKLQRFAHPATKTFQALRILVNNELNELDFAVRASHHYLRPGGLMVTLSFHSLEDTIIKRHITGVDIDDTPKTIGLGLAKHRTSLSTYTSWEMEQLTAPRWCQLTRHVLLPTPDEVTANPRSRSAKLRAAKKL</sequence>
<evidence type="ECO:0000313" key="9">
    <source>
        <dbReference type="Proteomes" id="UP001286313"/>
    </source>
</evidence>
<evidence type="ECO:0000313" key="8">
    <source>
        <dbReference type="EMBL" id="KAK3880340.1"/>
    </source>
</evidence>
<dbReference type="GO" id="GO:0071424">
    <property type="term" value="F:rRNA (cytosine-N4-)-methyltransferase activity"/>
    <property type="evidence" value="ECO:0007669"/>
    <property type="project" value="TreeGrafter"/>
</dbReference>
<reference evidence="8" key="1">
    <citation type="submission" date="2023-10" db="EMBL/GenBank/DDBJ databases">
        <title>Genome assemblies of two species of porcelain crab, Petrolisthes cinctipes and Petrolisthes manimaculis (Anomura: Porcellanidae).</title>
        <authorList>
            <person name="Angst P."/>
        </authorList>
    </citation>
    <scope>NUCLEOTIDE SEQUENCE</scope>
    <source>
        <strain evidence="8">PB745_01</strain>
        <tissue evidence="8">Gill</tissue>
    </source>
</reference>
<dbReference type="PANTHER" id="PTHR11265">
    <property type="entry name" value="S-ADENOSYL-METHYLTRANSFERASE MRAW"/>
    <property type="match status" value="1"/>
</dbReference>
<feature type="compositionally biased region" description="Low complexity" evidence="7">
    <location>
        <begin position="12"/>
        <end position="28"/>
    </location>
</feature>
<dbReference type="GO" id="GO:0070475">
    <property type="term" value="P:rRNA base methylation"/>
    <property type="evidence" value="ECO:0007669"/>
    <property type="project" value="TreeGrafter"/>
</dbReference>
<evidence type="ECO:0000256" key="1">
    <source>
        <dbReference type="ARBA" id="ARBA00005466"/>
    </source>
</evidence>
<dbReference type="Pfam" id="PF01795">
    <property type="entry name" value="Methyltransf_5"/>
    <property type="match status" value="1"/>
</dbReference>
<dbReference type="InterPro" id="IPR023397">
    <property type="entry name" value="SAM-dep_MeTrfase_MraW_recog"/>
</dbReference>
<keyword evidence="4" id="KW-0808">Transferase</keyword>
<dbReference type="PROSITE" id="PS00862">
    <property type="entry name" value="OX2_COVAL_FAD"/>
    <property type="match status" value="1"/>
</dbReference>
<comment type="similarity">
    <text evidence="1">Belongs to the oxygen-dependent FAD-linked oxidoreductase family.</text>
</comment>
<evidence type="ECO:0000256" key="5">
    <source>
        <dbReference type="ARBA" id="ARBA00022691"/>
    </source>
</evidence>
<dbReference type="Proteomes" id="UP001286313">
    <property type="component" value="Unassembled WGS sequence"/>
</dbReference>
<gene>
    <name evidence="8" type="ORF">Pcinc_015168</name>
</gene>
<dbReference type="Gene3D" id="3.40.50.150">
    <property type="entry name" value="Vaccinia Virus protein VP39"/>
    <property type="match status" value="1"/>
</dbReference>
<keyword evidence="5" id="KW-0949">S-adenosyl-L-methionine</keyword>
<dbReference type="GO" id="GO:0016491">
    <property type="term" value="F:oxidoreductase activity"/>
    <property type="evidence" value="ECO:0007669"/>
    <property type="project" value="UniProtKB-KW"/>
</dbReference>
<name>A0AAE1FVH7_PETCI</name>
<dbReference type="EMBL" id="JAWQEG010001329">
    <property type="protein sequence ID" value="KAK3880340.1"/>
    <property type="molecule type" value="Genomic_DNA"/>
</dbReference>
<dbReference type="InterPro" id="IPR006093">
    <property type="entry name" value="Oxy_OxRdtase_FAD_BS"/>
</dbReference>